<keyword evidence="6 7" id="KW-0175">Coiled coil</keyword>
<evidence type="ECO:0000256" key="6">
    <source>
        <dbReference type="ARBA" id="ARBA00023054"/>
    </source>
</evidence>
<evidence type="ECO:0000256" key="3">
    <source>
        <dbReference type="ARBA" id="ARBA00020733"/>
    </source>
</evidence>
<dbReference type="EMBL" id="BDGI01000134">
    <property type="protein sequence ID" value="GAV29718.1"/>
    <property type="molecule type" value="Genomic_DNA"/>
</dbReference>
<evidence type="ECO:0000256" key="2">
    <source>
        <dbReference type="ARBA" id="ARBA00007112"/>
    </source>
</evidence>
<organism evidence="9 10">
    <name type="scientific">Pichia membranifaciens</name>
    <dbReference type="NCBI Taxonomy" id="4926"/>
    <lineage>
        <taxon>Eukaryota</taxon>
        <taxon>Fungi</taxon>
        <taxon>Dikarya</taxon>
        <taxon>Ascomycota</taxon>
        <taxon>Saccharomycotina</taxon>
        <taxon>Pichiomycetes</taxon>
        <taxon>Pichiales</taxon>
        <taxon>Pichiaceae</taxon>
        <taxon>Pichia</taxon>
    </lineage>
</organism>
<keyword evidence="10" id="KW-1185">Reference proteome</keyword>
<comment type="subcellular location">
    <subcellularLocation>
        <location evidence="1 7">Cytoplasm</location>
    </subcellularLocation>
</comment>
<feature type="region of interest" description="Disordered" evidence="8">
    <location>
        <begin position="124"/>
        <end position="163"/>
    </location>
</feature>
<dbReference type="Pfam" id="PF13945">
    <property type="entry name" value="NST1"/>
    <property type="match status" value="1"/>
</dbReference>
<feature type="region of interest" description="Disordered" evidence="8">
    <location>
        <begin position="700"/>
        <end position="722"/>
    </location>
</feature>
<feature type="compositionally biased region" description="Acidic residues" evidence="8">
    <location>
        <begin position="438"/>
        <end position="472"/>
    </location>
</feature>
<feature type="region of interest" description="Disordered" evidence="8">
    <location>
        <begin position="518"/>
        <end position="677"/>
    </location>
</feature>
<comment type="function">
    <text evidence="7">May act as a negative regulator of salt tolerance.</text>
</comment>
<feature type="region of interest" description="Disordered" evidence="8">
    <location>
        <begin position="1171"/>
        <end position="1206"/>
    </location>
</feature>
<dbReference type="InterPro" id="IPR051195">
    <property type="entry name" value="Fungal_stress_NST1"/>
</dbReference>
<dbReference type="OrthoDB" id="21629at2759"/>
<comment type="similarity">
    <text evidence="2 7">Belongs to the NST1 family.</text>
</comment>
<gene>
    <name evidence="9" type="ORF">PMKS-003220</name>
</gene>
<keyword evidence="4 7" id="KW-0963">Cytoplasm</keyword>
<evidence type="ECO:0000256" key="7">
    <source>
        <dbReference type="RuleBase" id="RU049441"/>
    </source>
</evidence>
<evidence type="ECO:0000313" key="10">
    <source>
        <dbReference type="Proteomes" id="UP000186136"/>
    </source>
</evidence>
<protein>
    <recommendedName>
        <fullName evidence="3 7">Stress response protein NST1</fullName>
    </recommendedName>
</protein>
<evidence type="ECO:0000256" key="4">
    <source>
        <dbReference type="ARBA" id="ARBA00022490"/>
    </source>
</evidence>
<evidence type="ECO:0000256" key="1">
    <source>
        <dbReference type="ARBA" id="ARBA00004496"/>
    </source>
</evidence>
<feature type="compositionally biased region" description="Acidic residues" evidence="8">
    <location>
        <begin position="124"/>
        <end position="161"/>
    </location>
</feature>
<reference evidence="9 10" key="1">
    <citation type="submission" date="2016-08" db="EMBL/GenBank/DDBJ databases">
        <title>Whole genome shotgun sequence of Pichia membranifaciens KS47-1.</title>
        <authorList>
            <person name="Konishi M."/>
            <person name="Ishida M."/>
            <person name="Arakawa T."/>
            <person name="Kato Y."/>
            <person name="Horiuchi J."/>
        </authorList>
    </citation>
    <scope>NUCLEOTIDE SEQUENCE [LARGE SCALE GENOMIC DNA]</scope>
    <source>
        <strain evidence="9 10">KS47-1</strain>
    </source>
</reference>
<evidence type="ECO:0000256" key="5">
    <source>
        <dbReference type="ARBA" id="ARBA00023016"/>
    </source>
</evidence>
<dbReference type="InterPro" id="IPR025279">
    <property type="entry name" value="NST1"/>
</dbReference>
<dbReference type="PANTHER" id="PTHR31780">
    <property type="entry name" value="STRESS RESPONSE PROTEIN NST1-RELATED"/>
    <property type="match status" value="1"/>
</dbReference>
<feature type="region of interest" description="Disordered" evidence="8">
    <location>
        <begin position="436"/>
        <end position="491"/>
    </location>
</feature>
<dbReference type="GO" id="GO:0005737">
    <property type="term" value="C:cytoplasm"/>
    <property type="evidence" value="ECO:0007669"/>
    <property type="project" value="UniProtKB-SubCell"/>
</dbReference>
<dbReference type="Proteomes" id="UP000186136">
    <property type="component" value="Unassembled WGS sequence"/>
</dbReference>
<feature type="compositionally biased region" description="Basic and acidic residues" evidence="8">
    <location>
        <begin position="700"/>
        <end position="710"/>
    </location>
</feature>
<keyword evidence="5 7" id="KW-0346">Stress response</keyword>
<feature type="compositionally biased region" description="Basic and acidic residues" evidence="8">
    <location>
        <begin position="518"/>
        <end position="547"/>
    </location>
</feature>
<feature type="region of interest" description="Disordered" evidence="8">
    <location>
        <begin position="380"/>
        <end position="406"/>
    </location>
</feature>
<accession>A0A1Q2YJI5</accession>
<sequence length="1219" mass="139419">MTQNYIAGKDIYFEYGDSKNDKIDKAYVTNRDMTVQVELDDSHDAYPVSRVIKQEPNGNVVVQEVVDDEKFHSFHRSQGYNGEGVIGDEEDLEEGYNDDEYDYLHSICAYCQNDHRCDHDMQMEEEDEDEYEYDDEEDDYNDDEDEDEEEEEEEVDDDEYNDHDCQCPHHHLHYSHHHHHHHSQHYTKHEHNQCDSHHMSHRHCKDASDFPRSSLLEKQKRIIKEQIQRPASGNFLWDFEFPEDIPDMIEFWIGLPYEKKREIASIDFLKELEQIHNHQKPQGSCRLCGNRKSLIEKELEKLYNGYYNVRKLATESLDECDLNIETINAIFFIVEEEKIVEQEESTDSLERELLSMADDLVKNNGENFINLIEQLDSGAKDKRISNASPVSDENDEHGGKKVNQSGKDLLQKGENNLYHDEYEHNNENVDENIRKEEGDELEEDANNDEKDEEEEGEEEEEVEEEDDEDYGFESDNASCSSDVSENDYTSRKRLEETYKMLQIFSSKVLRKKVHDAFQAKRAEDISRSLLAEEERESKLKKEKEEKEKKKKEKAKEKKRLQRLAKEEERKRLEKEKEESERLIREEQLRKTEEGRKRKEAEKKKREEELKAKQEEKKRRRELEQERSRKEKEEKERKKQEAKKQRDEELMKKREEKEKKERERQEKKEQEKQLLLQKQKEEQESLVKHLSELKLIKQKNKEVDMKEEQKQAENSLQESRPHMDMPTTLPNNAESLGSHGLLPQLFNSNFMPMNQSTLATPPHHFTGFDSTPLLESPSLLNMRPNASSLYGPNTFSDPFGNDSGRSNPNPLINSSGLTTNVANTLLNDELGFQDQSKGLFSSALFDSKSLSGEGTPKVNEGSIWNSSVTPLNNLGTRKSSEPAAAAAAAPGRHNSIWSSGEMSDTRTPSFTWSTPGANGTDQLNGNTHTPGVGVSAMENLGMPQIELIQLESFNAASRLPHISSDTFSVPLLYHYTRTLLAGKLPSLKLEQYVAALSYDLGSKLQFSFRLFKDDKNEDVVKIMKLSGMLPANGMGGMNLNSFGMDMNYMNSSQLGQLGGLNGNLKMFNGMNNINPLNRGGLENLAMDGNGLNLTNNDVSLLNSLNGMGSINPMSMNALNMNLADLNMNMNMNMNMNLNMNANMNMPNMGLNMGLDGMSVNMTGLNNPLQDYNNSVGLDAKDSNQRQPSVAATSAADGRLSSNSGSALASSTVAADTWPLF</sequence>
<comment type="caution">
    <text evidence="9">The sequence shown here is derived from an EMBL/GenBank/DDBJ whole genome shotgun (WGS) entry which is preliminary data.</text>
</comment>
<evidence type="ECO:0000313" key="9">
    <source>
        <dbReference type="EMBL" id="GAV29718.1"/>
    </source>
</evidence>
<dbReference type="PANTHER" id="PTHR31780:SF10">
    <property type="entry name" value="LD36051P"/>
    <property type="match status" value="1"/>
</dbReference>
<feature type="compositionally biased region" description="Basic and acidic residues" evidence="8">
    <location>
        <begin position="563"/>
        <end position="677"/>
    </location>
</feature>
<name>A0A1Q2YJI5_9ASCO</name>
<evidence type="ECO:0000256" key="8">
    <source>
        <dbReference type="SAM" id="MobiDB-lite"/>
    </source>
</evidence>
<proteinExistence type="inferred from homology"/>
<feature type="compositionally biased region" description="Polar residues" evidence="8">
    <location>
        <begin position="475"/>
        <end position="487"/>
    </location>
</feature>
<dbReference type="AlphaFoldDB" id="A0A1Q2YJI5"/>
<feature type="compositionally biased region" description="Basic residues" evidence="8">
    <location>
        <begin position="548"/>
        <end position="562"/>
    </location>
</feature>